<comment type="similarity">
    <text evidence="1">Belongs to the WXG100 family.</text>
</comment>
<dbReference type="InterPro" id="IPR010310">
    <property type="entry name" value="T7SS_ESAT-6-like"/>
</dbReference>
<organism evidence="2 3">
    <name type="scientific">Eubacterium cellulosolvens (strain ATCC 43171 / JCM 9499 / 6)</name>
    <name type="common">Cillobacterium cellulosolvens</name>
    <dbReference type="NCBI Taxonomy" id="633697"/>
    <lineage>
        <taxon>Bacteria</taxon>
        <taxon>Bacillati</taxon>
        <taxon>Bacillota</taxon>
        <taxon>Clostridia</taxon>
        <taxon>Eubacteriales</taxon>
        <taxon>Eubacteriaceae</taxon>
        <taxon>Eubacterium</taxon>
    </lineage>
</organism>
<dbReference type="HOGENOM" id="CLU_158563_2_0_9"/>
<accession>I5AQ37</accession>
<evidence type="ECO:0000313" key="3">
    <source>
        <dbReference type="Proteomes" id="UP000005753"/>
    </source>
</evidence>
<gene>
    <name evidence="2" type="ORF">EubceDRAFT1_0037</name>
</gene>
<keyword evidence="3" id="KW-1185">Reference proteome</keyword>
<dbReference type="Gene3D" id="1.10.287.1060">
    <property type="entry name" value="ESAT-6-like"/>
    <property type="match status" value="1"/>
</dbReference>
<name>I5AQ37_EUBC6</name>
<dbReference type="NCBIfam" id="TIGR03930">
    <property type="entry name" value="WXG100_ESAT6"/>
    <property type="match status" value="1"/>
</dbReference>
<dbReference type="eggNOG" id="COG4842">
    <property type="taxonomic scope" value="Bacteria"/>
</dbReference>
<dbReference type="Proteomes" id="UP000005753">
    <property type="component" value="Chromosome"/>
</dbReference>
<sequence>MSNVYRINLEKMEEIATRINYQTRELEETLKQIDLSIDDLLTEWEGDASQAFKEQWTRLEPNYQAGNELLHGISATLQRIARMARDQDSEIAGMLLQ</sequence>
<reference evidence="2 3" key="2">
    <citation type="submission" date="2012-02" db="EMBL/GenBank/DDBJ databases">
        <title>Improved High-Quality Draft sequence of Eubacterium cellulosolvens 6.</title>
        <authorList>
            <consortium name="US DOE Joint Genome Institute"/>
            <person name="Lucas S."/>
            <person name="Han J."/>
            <person name="Lapidus A."/>
            <person name="Cheng J.-F."/>
            <person name="Goodwin L."/>
            <person name="Pitluck S."/>
            <person name="Peters L."/>
            <person name="Mikhailova N."/>
            <person name="Gu W."/>
            <person name="Detter J.C."/>
            <person name="Han C."/>
            <person name="Tapia R."/>
            <person name="Land M."/>
            <person name="Hauser L."/>
            <person name="Kyrpides N."/>
            <person name="Ivanova N."/>
            <person name="Pagani I."/>
            <person name="Johnson E."/>
            <person name="Mukhopadhyay B."/>
            <person name="Anderson I."/>
            <person name="Woyke T."/>
        </authorList>
    </citation>
    <scope>NUCLEOTIDE SEQUENCE [LARGE SCALE GENOMIC DNA]</scope>
    <source>
        <strain evidence="2 3">6</strain>
    </source>
</reference>
<dbReference type="InterPro" id="IPR036689">
    <property type="entry name" value="ESAT-6-like_sf"/>
</dbReference>
<dbReference type="Pfam" id="PF06013">
    <property type="entry name" value="WXG100"/>
    <property type="match status" value="1"/>
</dbReference>
<proteinExistence type="inferred from homology"/>
<dbReference type="EMBL" id="CM001487">
    <property type="protein sequence ID" value="EIM55910.1"/>
    <property type="molecule type" value="Genomic_DNA"/>
</dbReference>
<dbReference type="SUPFAM" id="SSF140453">
    <property type="entry name" value="EsxAB dimer-like"/>
    <property type="match status" value="1"/>
</dbReference>
<protein>
    <recommendedName>
        <fullName evidence="1">ESAT-6-like protein</fullName>
    </recommendedName>
</protein>
<dbReference type="STRING" id="633697.EubceDRAFT1_0037"/>
<reference evidence="2 3" key="1">
    <citation type="submission" date="2010-08" db="EMBL/GenBank/DDBJ databases">
        <authorList>
            <consortium name="US DOE Joint Genome Institute (JGI-PGF)"/>
            <person name="Lucas S."/>
            <person name="Copeland A."/>
            <person name="Lapidus A."/>
            <person name="Cheng J.-F."/>
            <person name="Bruce D."/>
            <person name="Goodwin L."/>
            <person name="Pitluck S."/>
            <person name="Land M.L."/>
            <person name="Hauser L."/>
            <person name="Chang Y.-J."/>
            <person name="Anderson I.J."/>
            <person name="Johnson E."/>
            <person name="Mulhopadhyay B."/>
            <person name="Kyrpides N."/>
            <person name="Woyke T.J."/>
        </authorList>
    </citation>
    <scope>NUCLEOTIDE SEQUENCE [LARGE SCALE GENOMIC DNA]</scope>
    <source>
        <strain evidence="2 3">6</strain>
    </source>
</reference>
<evidence type="ECO:0000256" key="1">
    <source>
        <dbReference type="RuleBase" id="RU362001"/>
    </source>
</evidence>
<dbReference type="AlphaFoldDB" id="I5AQ37"/>
<dbReference type="OrthoDB" id="4978934at2"/>
<evidence type="ECO:0000313" key="2">
    <source>
        <dbReference type="EMBL" id="EIM55910.1"/>
    </source>
</evidence>